<dbReference type="EMBL" id="SMFL01000020">
    <property type="protein sequence ID" value="TDE09421.1"/>
    <property type="molecule type" value="Genomic_DNA"/>
</dbReference>
<accession>A0A4R5DC81</accession>
<evidence type="ECO:0000259" key="1">
    <source>
        <dbReference type="Pfam" id="PF13612"/>
    </source>
</evidence>
<protein>
    <submittedName>
        <fullName evidence="2">IS982 family transposase</fullName>
    </submittedName>
</protein>
<feature type="domain" description="Transposase DDE" evidence="1">
    <location>
        <begin position="110"/>
        <end position="253"/>
    </location>
</feature>
<dbReference type="RefSeq" id="WP_131962189.1">
    <property type="nucleotide sequence ID" value="NZ_SMFL01000020.1"/>
</dbReference>
<dbReference type="Pfam" id="PF13612">
    <property type="entry name" value="DDE_Tnp_1_3"/>
    <property type="match status" value="1"/>
</dbReference>
<keyword evidence="3" id="KW-1185">Reference proteome</keyword>
<comment type="caution">
    <text evidence="2">The sequence shown here is derived from an EMBL/GenBank/DDBJ whole genome shotgun (WGS) entry which is preliminary data.</text>
</comment>
<evidence type="ECO:0000313" key="2">
    <source>
        <dbReference type="EMBL" id="TDE09421.1"/>
    </source>
</evidence>
<sequence length="302" mass="34802">MHNLKANFNKFLAIAKSVFRDEINAEGNFQFYPNKPKMSDIQIITLSCLAESFSLDSENWLFGRLRSGYTRLFPDLVHRTTYNRRRRRLSDKTAQLSKLVCLQFSENDNEYVIDSIPVPICQKPRIQRLKICRDDELVLPSTAWHASHKNYYHGFKMHLVISKSGFPFAAGMTTASMHDSQYIPFLKHDNLPECELLADRGYISAGQQLALFRESGVRIITPLRANMKIENLWNYQRRKTRKIIETLFSQLCDQQLLKRNYAKTSEGLFARVVSKIASVSILKAINSLASKPIGRIKHALLC</sequence>
<gene>
    <name evidence="2" type="ORF">E0F88_30855</name>
</gene>
<proteinExistence type="predicted"/>
<evidence type="ECO:0000313" key="3">
    <source>
        <dbReference type="Proteomes" id="UP000294850"/>
    </source>
</evidence>
<dbReference type="OrthoDB" id="706456at2"/>
<name>A0A4R5DC81_9BACT</name>
<dbReference type="InterPro" id="IPR025668">
    <property type="entry name" value="Tnp_DDE_dom"/>
</dbReference>
<reference evidence="2 3" key="1">
    <citation type="submission" date="2019-03" db="EMBL/GenBank/DDBJ databases">
        <title>Dyadobacter AR-3-6 sp. nov., isolated from arctic soil.</title>
        <authorList>
            <person name="Chaudhary D.K."/>
        </authorList>
    </citation>
    <scope>NUCLEOTIDE SEQUENCE [LARGE SCALE GENOMIC DNA]</scope>
    <source>
        <strain evidence="2 3">AR-3-6</strain>
    </source>
</reference>
<dbReference type="Proteomes" id="UP000294850">
    <property type="component" value="Unassembled WGS sequence"/>
</dbReference>
<dbReference type="AlphaFoldDB" id="A0A4R5DC81"/>
<dbReference type="NCBIfam" id="NF033520">
    <property type="entry name" value="transpos_IS982"/>
    <property type="match status" value="1"/>
</dbReference>
<organism evidence="2 3">
    <name type="scientific">Dyadobacter psychrotolerans</name>
    <dbReference type="NCBI Taxonomy" id="2541721"/>
    <lineage>
        <taxon>Bacteria</taxon>
        <taxon>Pseudomonadati</taxon>
        <taxon>Bacteroidota</taxon>
        <taxon>Cytophagia</taxon>
        <taxon>Cytophagales</taxon>
        <taxon>Spirosomataceae</taxon>
        <taxon>Dyadobacter</taxon>
    </lineage>
</organism>